<dbReference type="RefSeq" id="WP_186406559.1">
    <property type="nucleotide sequence ID" value="NZ_FLQX01000096.1"/>
</dbReference>
<dbReference type="AlphaFoldDB" id="A0A1A8XNA5"/>
<sequence>MINQKRTEAQDPIAAFVATACTGDTAAIRAQVAAGFDLNATDRLGDTILEQVISELEFCPATRKYDVIREMLRLGADPQGLGEDGSSPLFTAILNMDTEMMRILLDAGADPNELLRILLGPGTDPAGVGIDSMEESLYEWAEFAYRYEVWSNKLPDGAIAAAGTNRDAWLHYLDRLAVKYGKRRPDHLLLLRQRGALSMSELRHRSTVTGCTRSDARKASSLVNWG</sequence>
<dbReference type="Gene3D" id="1.25.40.20">
    <property type="entry name" value="Ankyrin repeat-containing domain"/>
    <property type="match status" value="1"/>
</dbReference>
<protein>
    <submittedName>
        <fullName evidence="1">Uncharacterized protein</fullName>
    </submittedName>
</protein>
<keyword evidence="2" id="KW-1185">Reference proteome</keyword>
<dbReference type="InterPro" id="IPR036770">
    <property type="entry name" value="Ankyrin_rpt-contain_sf"/>
</dbReference>
<dbReference type="InterPro" id="IPR002110">
    <property type="entry name" value="Ankyrin_rpt"/>
</dbReference>
<reference evidence="1 2" key="1">
    <citation type="submission" date="2016-06" db="EMBL/GenBank/DDBJ databases">
        <authorList>
            <person name="Kjaerup R.B."/>
            <person name="Dalgaard T.S."/>
            <person name="Juul-Madsen H.R."/>
        </authorList>
    </citation>
    <scope>NUCLEOTIDE SEQUENCE [LARGE SCALE GENOMIC DNA]</scope>
    <source>
        <strain evidence="1">3</strain>
    </source>
</reference>
<gene>
    <name evidence="1" type="ORF">ACCAA_210017</name>
</gene>
<evidence type="ECO:0000313" key="1">
    <source>
        <dbReference type="EMBL" id="SBT05428.1"/>
    </source>
</evidence>
<dbReference type="EMBL" id="FLQX01000096">
    <property type="protein sequence ID" value="SBT05428.1"/>
    <property type="molecule type" value="Genomic_DNA"/>
</dbReference>
<dbReference type="Proteomes" id="UP000199169">
    <property type="component" value="Unassembled WGS sequence"/>
</dbReference>
<proteinExistence type="predicted"/>
<accession>A0A1A8XNA5</accession>
<dbReference type="SMART" id="SM00248">
    <property type="entry name" value="ANK"/>
    <property type="match status" value="2"/>
</dbReference>
<dbReference type="STRING" id="1860102.ACCAA_210017"/>
<name>A0A1A8XNA5_9PROT</name>
<dbReference type="SUPFAM" id="SSF48403">
    <property type="entry name" value="Ankyrin repeat"/>
    <property type="match status" value="1"/>
</dbReference>
<dbReference type="Pfam" id="PF00023">
    <property type="entry name" value="Ank"/>
    <property type="match status" value="1"/>
</dbReference>
<organism evidence="1 2">
    <name type="scientific">Candidatus Accumulibacter aalborgensis</name>
    <dbReference type="NCBI Taxonomy" id="1860102"/>
    <lineage>
        <taxon>Bacteria</taxon>
        <taxon>Pseudomonadati</taxon>
        <taxon>Pseudomonadota</taxon>
        <taxon>Betaproteobacteria</taxon>
        <taxon>Candidatus Accumulibacter</taxon>
    </lineage>
</organism>
<evidence type="ECO:0000313" key="2">
    <source>
        <dbReference type="Proteomes" id="UP000199169"/>
    </source>
</evidence>